<keyword evidence="6" id="KW-1185">Reference proteome</keyword>
<dbReference type="Pfam" id="PF01638">
    <property type="entry name" value="HxlR"/>
    <property type="match status" value="1"/>
</dbReference>
<evidence type="ECO:0000256" key="2">
    <source>
        <dbReference type="ARBA" id="ARBA00023125"/>
    </source>
</evidence>
<proteinExistence type="predicted"/>
<sequence>MKKEKIVKEEQTCKHALTSIRDTLDVVGGKWKLILLFVLFDGKKKFNQISKEIGISPRILSKELQELEINGLINRRVCDTKPITVEYELTEYSKTLSELITAMCKWGEFHRQKIVSSTDLSV</sequence>
<accession>A0A363NTV3</accession>
<keyword evidence="2" id="KW-0238">DNA-binding</keyword>
<evidence type="ECO:0000259" key="4">
    <source>
        <dbReference type="PROSITE" id="PS51118"/>
    </source>
</evidence>
<dbReference type="EMBL" id="QCXX01000003">
    <property type="protein sequence ID" value="PUV24180.1"/>
    <property type="molecule type" value="Genomic_DNA"/>
</dbReference>
<dbReference type="InterPro" id="IPR036388">
    <property type="entry name" value="WH-like_DNA-bd_sf"/>
</dbReference>
<evidence type="ECO:0000313" key="5">
    <source>
        <dbReference type="EMBL" id="PUV24180.1"/>
    </source>
</evidence>
<dbReference type="AlphaFoldDB" id="A0A363NTV3"/>
<dbReference type="GO" id="GO:0003677">
    <property type="term" value="F:DNA binding"/>
    <property type="evidence" value="ECO:0007669"/>
    <property type="project" value="UniProtKB-KW"/>
</dbReference>
<dbReference type="PROSITE" id="PS51118">
    <property type="entry name" value="HTH_HXLR"/>
    <property type="match status" value="1"/>
</dbReference>
<dbReference type="InterPro" id="IPR036390">
    <property type="entry name" value="WH_DNA-bd_sf"/>
</dbReference>
<protein>
    <submittedName>
        <fullName evidence="5">Transcriptional regulator</fullName>
    </submittedName>
</protein>
<dbReference type="PANTHER" id="PTHR33204">
    <property type="entry name" value="TRANSCRIPTIONAL REGULATOR, MARR FAMILY"/>
    <property type="match status" value="1"/>
</dbReference>
<feature type="domain" description="HTH hxlR-type" evidence="4">
    <location>
        <begin position="13"/>
        <end position="115"/>
    </location>
</feature>
<evidence type="ECO:0000256" key="1">
    <source>
        <dbReference type="ARBA" id="ARBA00023015"/>
    </source>
</evidence>
<dbReference type="InterPro" id="IPR002577">
    <property type="entry name" value="HTH_HxlR"/>
</dbReference>
<evidence type="ECO:0000313" key="6">
    <source>
        <dbReference type="Proteomes" id="UP000250831"/>
    </source>
</evidence>
<dbReference type="OrthoDB" id="769662at2"/>
<organism evidence="5 6">
    <name type="scientific">Sphingobacterium athyrii</name>
    <dbReference type="NCBI Taxonomy" id="2152717"/>
    <lineage>
        <taxon>Bacteria</taxon>
        <taxon>Pseudomonadati</taxon>
        <taxon>Bacteroidota</taxon>
        <taxon>Sphingobacteriia</taxon>
        <taxon>Sphingobacteriales</taxon>
        <taxon>Sphingobacteriaceae</taxon>
        <taxon>Sphingobacterium</taxon>
    </lineage>
</organism>
<keyword evidence="1" id="KW-0805">Transcription regulation</keyword>
<comment type="caution">
    <text evidence="5">The sequence shown here is derived from an EMBL/GenBank/DDBJ whole genome shotgun (WGS) entry which is preliminary data.</text>
</comment>
<dbReference type="Gene3D" id="1.10.10.10">
    <property type="entry name" value="Winged helix-like DNA-binding domain superfamily/Winged helix DNA-binding domain"/>
    <property type="match status" value="1"/>
</dbReference>
<reference evidence="5 6" key="1">
    <citation type="submission" date="2018-04" db="EMBL/GenBank/DDBJ databases">
        <title>Sphingobacterium sp. M46 Genome.</title>
        <authorList>
            <person name="Cheng J."/>
            <person name="Li Y."/>
        </authorList>
    </citation>
    <scope>NUCLEOTIDE SEQUENCE [LARGE SCALE GENOMIC DNA]</scope>
    <source>
        <strain evidence="5 6">M46</strain>
    </source>
</reference>
<gene>
    <name evidence="5" type="ORF">DCO56_12500</name>
</gene>
<dbReference type="SUPFAM" id="SSF46785">
    <property type="entry name" value="Winged helix' DNA-binding domain"/>
    <property type="match status" value="1"/>
</dbReference>
<evidence type="ECO:0000256" key="3">
    <source>
        <dbReference type="ARBA" id="ARBA00023163"/>
    </source>
</evidence>
<dbReference type="Proteomes" id="UP000250831">
    <property type="component" value="Unassembled WGS sequence"/>
</dbReference>
<name>A0A363NTV3_9SPHI</name>
<keyword evidence="3" id="KW-0804">Transcription</keyword>
<dbReference type="RefSeq" id="WP_108634108.1">
    <property type="nucleotide sequence ID" value="NZ_QCXX01000003.1"/>
</dbReference>